<proteinExistence type="predicted"/>
<organism evidence="1 2">
    <name type="scientific">Glossina palpalis gambiensis</name>
    <dbReference type="NCBI Taxonomy" id="67801"/>
    <lineage>
        <taxon>Eukaryota</taxon>
        <taxon>Metazoa</taxon>
        <taxon>Ecdysozoa</taxon>
        <taxon>Arthropoda</taxon>
        <taxon>Hexapoda</taxon>
        <taxon>Insecta</taxon>
        <taxon>Pterygota</taxon>
        <taxon>Neoptera</taxon>
        <taxon>Endopterygota</taxon>
        <taxon>Diptera</taxon>
        <taxon>Brachycera</taxon>
        <taxon>Muscomorpha</taxon>
        <taxon>Hippoboscoidea</taxon>
        <taxon>Glossinidae</taxon>
        <taxon>Glossina</taxon>
    </lineage>
</organism>
<name>A0A1B0C1F8_9MUSC</name>
<sequence length="128" mass="15287">LRKAFIRGTLFSTCLPAIFVLRRGNFLKRTGRSRSRQHCSVCRAFGSKEMKNPILMCQNNVLFSVTEIRHNIYCLCWQPHAARSYDFSYILQIFRPQLTDPYYTYHIYLDIKKRQTIIHVIERTRPNQ</sequence>
<dbReference type="EnsemblMetazoa" id="GPPI046561-RA">
    <property type="protein sequence ID" value="GPPI046561-PA"/>
    <property type="gene ID" value="GPPI046561"/>
</dbReference>
<dbReference type="VEuPathDB" id="VectorBase:GPPI046561"/>
<keyword evidence="2" id="KW-1185">Reference proteome</keyword>
<protein>
    <submittedName>
        <fullName evidence="1">Uncharacterized protein</fullName>
    </submittedName>
</protein>
<reference evidence="2" key="1">
    <citation type="submission" date="2015-01" db="EMBL/GenBank/DDBJ databases">
        <authorList>
            <person name="Aksoy S."/>
            <person name="Warren W."/>
            <person name="Wilson R.K."/>
        </authorList>
    </citation>
    <scope>NUCLEOTIDE SEQUENCE [LARGE SCALE GENOMIC DNA]</scope>
    <source>
        <strain evidence="2">IAEA</strain>
    </source>
</reference>
<reference evidence="1" key="2">
    <citation type="submission" date="2020-05" db="UniProtKB">
        <authorList>
            <consortium name="EnsemblMetazoa"/>
        </authorList>
    </citation>
    <scope>IDENTIFICATION</scope>
    <source>
        <strain evidence="1">IAEA</strain>
    </source>
</reference>
<dbReference type="Proteomes" id="UP000092460">
    <property type="component" value="Unassembled WGS sequence"/>
</dbReference>
<accession>A0A1B0C1F8</accession>
<dbReference type="AlphaFoldDB" id="A0A1B0C1F8"/>
<evidence type="ECO:0000313" key="1">
    <source>
        <dbReference type="EnsemblMetazoa" id="GPPI046561-PA"/>
    </source>
</evidence>
<dbReference type="EMBL" id="JXJN01024038">
    <property type="status" value="NOT_ANNOTATED_CDS"/>
    <property type="molecule type" value="Genomic_DNA"/>
</dbReference>
<evidence type="ECO:0000313" key="2">
    <source>
        <dbReference type="Proteomes" id="UP000092460"/>
    </source>
</evidence>